<proteinExistence type="inferred from homology"/>
<dbReference type="SUPFAM" id="SSF53067">
    <property type="entry name" value="Actin-like ATPase domain"/>
    <property type="match status" value="1"/>
</dbReference>
<gene>
    <name evidence="3" type="ORF">AADG42_11165</name>
</gene>
<comment type="similarity">
    <text evidence="1">Belongs to the ROK (NagC/XylR) family.</text>
</comment>
<sequence>MAKTTRRTGPTRSGGSLGARVAQAEMRAANMGLILRHLRSGGGRSRARLASETGLSRATISSVVSDLAERGLVREGAVLRDGAVGRPGQTVSIDGAQVAGIGLEISVHQTVLTALTLDGTVIREVITSLDVARLEMDVVLDRVAGLLRRALDSLREAGVEVVGITVSPPGIIDYSEGALRFAPNLGWRGIPLRDELVRRLGADGPTIHLENDAKLAALAEYQRLAAQGIHDLVHLTGEVGVGAGIIVDGRLLRGWSGFSGEVGHLPLGRPDVRCNCGRLGCWETAVGLESLLQAAFAPDDPLGDALVPAEERLRVLAERAAAEDARTLEALEAIAVALIPGLSILVDVLNPRLIVLGGYYSYFSDQLLPRLAAGLDDRCIDAGTAVELKTSTLGPTASARGGALLALESVFDDPSLVGVRL</sequence>
<evidence type="ECO:0000259" key="2">
    <source>
        <dbReference type="Pfam" id="PF12802"/>
    </source>
</evidence>
<dbReference type="Proteomes" id="UP001442841">
    <property type="component" value="Chromosome"/>
</dbReference>
<dbReference type="Pfam" id="PF12802">
    <property type="entry name" value="MarR_2"/>
    <property type="match status" value="1"/>
</dbReference>
<dbReference type="InterPro" id="IPR043129">
    <property type="entry name" value="ATPase_NBD"/>
</dbReference>
<dbReference type="InterPro" id="IPR000835">
    <property type="entry name" value="HTH_MarR-typ"/>
</dbReference>
<organism evidence="3 4">
    <name type="scientific">Ammonicoccus fulvus</name>
    <dbReference type="NCBI Taxonomy" id="3138240"/>
    <lineage>
        <taxon>Bacteria</taxon>
        <taxon>Bacillati</taxon>
        <taxon>Actinomycetota</taxon>
        <taxon>Actinomycetes</taxon>
        <taxon>Propionibacteriales</taxon>
        <taxon>Propionibacteriaceae</taxon>
        <taxon>Ammonicoccus</taxon>
    </lineage>
</organism>
<reference evidence="3 4" key="1">
    <citation type="submission" date="2024-04" db="EMBL/GenBank/DDBJ databases">
        <title>Isolation of an actinomycete strain from pig manure.</title>
        <authorList>
            <person name="Gong T."/>
            <person name="Yu Z."/>
            <person name="An M."/>
            <person name="Wei C."/>
            <person name="Yang W."/>
            <person name="Liu L."/>
        </authorList>
    </citation>
    <scope>NUCLEOTIDE SEQUENCE [LARGE SCALE GENOMIC DNA]</scope>
    <source>
        <strain evidence="3 4">ZF39</strain>
    </source>
</reference>
<name>A0ABZ3FR39_9ACTN</name>
<keyword evidence="4" id="KW-1185">Reference proteome</keyword>
<evidence type="ECO:0000313" key="3">
    <source>
        <dbReference type="EMBL" id="XAN07842.1"/>
    </source>
</evidence>
<dbReference type="InterPro" id="IPR036388">
    <property type="entry name" value="WH-like_DNA-bd_sf"/>
</dbReference>
<dbReference type="PANTHER" id="PTHR18964:SF149">
    <property type="entry name" value="BIFUNCTIONAL UDP-N-ACETYLGLUCOSAMINE 2-EPIMERASE_N-ACETYLMANNOSAMINE KINASE"/>
    <property type="match status" value="1"/>
</dbReference>
<dbReference type="RefSeq" id="WP_425309300.1">
    <property type="nucleotide sequence ID" value="NZ_CP154795.1"/>
</dbReference>
<accession>A0ABZ3FR39</accession>
<dbReference type="InterPro" id="IPR000600">
    <property type="entry name" value="ROK"/>
</dbReference>
<feature type="domain" description="HTH marR-type" evidence="2">
    <location>
        <begin position="34"/>
        <end position="77"/>
    </location>
</feature>
<protein>
    <submittedName>
        <fullName evidence="3">ROK family transcriptional regulator</fullName>
    </submittedName>
</protein>
<dbReference type="Gene3D" id="1.10.10.10">
    <property type="entry name" value="Winged helix-like DNA-binding domain superfamily/Winged helix DNA-binding domain"/>
    <property type="match status" value="1"/>
</dbReference>
<dbReference type="Gene3D" id="3.30.420.40">
    <property type="match status" value="2"/>
</dbReference>
<dbReference type="SUPFAM" id="SSF46785">
    <property type="entry name" value="Winged helix' DNA-binding domain"/>
    <property type="match status" value="1"/>
</dbReference>
<dbReference type="InterPro" id="IPR036390">
    <property type="entry name" value="WH_DNA-bd_sf"/>
</dbReference>
<dbReference type="Pfam" id="PF00480">
    <property type="entry name" value="ROK"/>
    <property type="match status" value="1"/>
</dbReference>
<evidence type="ECO:0000256" key="1">
    <source>
        <dbReference type="ARBA" id="ARBA00006479"/>
    </source>
</evidence>
<dbReference type="EMBL" id="CP154795">
    <property type="protein sequence ID" value="XAN07842.1"/>
    <property type="molecule type" value="Genomic_DNA"/>
</dbReference>
<evidence type="ECO:0000313" key="4">
    <source>
        <dbReference type="Proteomes" id="UP001442841"/>
    </source>
</evidence>
<dbReference type="PANTHER" id="PTHR18964">
    <property type="entry name" value="ROK (REPRESSOR, ORF, KINASE) FAMILY"/>
    <property type="match status" value="1"/>
</dbReference>